<comment type="pathway">
    <text evidence="3">Phospholipid metabolism; phosphatidylethanolamine biosynthesis; phosphatidylethanolamine from ethanolamine: step 1/3.</text>
</comment>
<reference evidence="6" key="3">
    <citation type="submission" date="2020-05" db="EMBL/GenBank/DDBJ databases">
        <title>Electrophorus electricus (electric eel) genome, fEleEle1, primary haplotype.</title>
        <authorList>
            <person name="Myers G."/>
            <person name="Meyer A."/>
            <person name="Fedrigo O."/>
            <person name="Formenti G."/>
            <person name="Rhie A."/>
            <person name="Tracey A."/>
            <person name="Sims Y."/>
            <person name="Jarvis E.D."/>
        </authorList>
    </citation>
    <scope>NUCLEOTIDE SEQUENCE [LARGE SCALE GENOMIC DNA]</scope>
</reference>
<reference evidence="6" key="5">
    <citation type="submission" date="2025-09" db="UniProtKB">
        <authorList>
            <consortium name="Ensembl"/>
        </authorList>
    </citation>
    <scope>IDENTIFICATION</scope>
</reference>
<dbReference type="RefSeq" id="XP_026883916.2">
    <property type="nucleotide sequence ID" value="XM_027028115.2"/>
</dbReference>
<dbReference type="GeneTree" id="ENSGT00950000182939"/>
<evidence type="ECO:0000256" key="4">
    <source>
        <dbReference type="ARBA" id="ARBA00038211"/>
    </source>
</evidence>
<dbReference type="CDD" id="cd05157">
    <property type="entry name" value="ETNK_euk"/>
    <property type="match status" value="1"/>
</dbReference>
<keyword evidence="7" id="KW-1185">Reference proteome</keyword>
<dbReference type="Ensembl" id="ENSEEET00000003306.2">
    <property type="protein sequence ID" value="ENSEEEP00000003258.2"/>
    <property type="gene ID" value="ENSEEEG00000001833.2"/>
</dbReference>
<proteinExistence type="inferred from homology"/>
<name>A0A4W4DWV0_ELEEL</name>
<protein>
    <recommendedName>
        <fullName evidence="5">ethanolamine kinase</fullName>
        <ecNumber evidence="5">2.7.1.82</ecNumber>
    </recommendedName>
</protein>
<evidence type="ECO:0000256" key="5">
    <source>
        <dbReference type="ARBA" id="ARBA00038874"/>
    </source>
</evidence>
<reference evidence="7" key="1">
    <citation type="journal article" date="2014" name="Science">
        <title>Nonhuman genetics. Genomic basis for the convergent evolution of electric organs.</title>
        <authorList>
            <person name="Gallant J.R."/>
            <person name="Traeger L.L."/>
            <person name="Volkening J.D."/>
            <person name="Moffett H."/>
            <person name="Chen P.H."/>
            <person name="Novina C.D."/>
            <person name="Phillips G.N.Jr."/>
            <person name="Anand R."/>
            <person name="Wells G.B."/>
            <person name="Pinch M."/>
            <person name="Guth R."/>
            <person name="Unguez G.A."/>
            <person name="Albert J.S."/>
            <person name="Zakon H.H."/>
            <person name="Samanta M.P."/>
            <person name="Sussman M.R."/>
        </authorList>
    </citation>
    <scope>NUCLEOTIDE SEQUENCE [LARGE SCALE GENOMIC DNA]</scope>
</reference>
<keyword evidence="1" id="KW-0594">Phospholipid biosynthesis</keyword>
<dbReference type="Gene3D" id="3.90.1200.10">
    <property type="match status" value="1"/>
</dbReference>
<keyword evidence="1" id="KW-0443">Lipid metabolism</keyword>
<evidence type="ECO:0000256" key="1">
    <source>
        <dbReference type="ARBA" id="ARBA00023209"/>
    </source>
</evidence>
<reference evidence="6" key="4">
    <citation type="submission" date="2025-08" db="UniProtKB">
        <authorList>
            <consortium name="Ensembl"/>
        </authorList>
    </citation>
    <scope>IDENTIFICATION</scope>
</reference>
<dbReference type="AlphaFoldDB" id="A0A4W4DWV0"/>
<comment type="similarity">
    <text evidence="4">Belongs to the choline/ethanolamine kinase family.</text>
</comment>
<dbReference type="KEGG" id="eee:113588768"/>
<dbReference type="Gene3D" id="3.30.200.20">
    <property type="entry name" value="Phosphorylase Kinase, domain 1"/>
    <property type="match status" value="1"/>
</dbReference>
<evidence type="ECO:0000313" key="7">
    <source>
        <dbReference type="Proteomes" id="UP000314983"/>
    </source>
</evidence>
<dbReference type="OMA" id="NHKEGMV"/>
<dbReference type="PANTHER" id="PTHR22603">
    <property type="entry name" value="CHOLINE/ETHANOALAMINE KINASE"/>
    <property type="match status" value="1"/>
</dbReference>
<evidence type="ECO:0000256" key="3">
    <source>
        <dbReference type="ARBA" id="ARBA00037883"/>
    </source>
</evidence>
<sequence length="361" mass="41843">MDPIQSNQREEFLHIDVHLDEQAPHAGIIKILKSLRPQWRAEDIQMKVFTEGITNQLLGCYVGSVSEEGLVLVRIYGQMTELFVDRKKETEILSLLHVHGCGPELYCTFQNGMCYEFVKGRVLDDPLLRQPSVYRLIAAEMGKIHAIKPRAVASPTPVLWSKLSHYLQLLQSSENDAPFCQRSSVQQNVPRIDLLLNEMEDLKKHLNGIDSPTVLCHNDLLTKNIIHNSTEGVVKFIDFEYADFNYQAYDIGNHFNEFAGVNNVDYSLYPSHELQMDWLTIYLQSLRHYTGRDCAITKRELQELYIKVCKFSLASHLSWGLWALLQAKHSIIDFDFLRYATARFNCYFEKKQDYFIMKLNI</sequence>
<organism evidence="6 7">
    <name type="scientific">Electrophorus electricus</name>
    <name type="common">Electric eel</name>
    <name type="synonym">Gymnotus electricus</name>
    <dbReference type="NCBI Taxonomy" id="8005"/>
    <lineage>
        <taxon>Eukaryota</taxon>
        <taxon>Metazoa</taxon>
        <taxon>Chordata</taxon>
        <taxon>Craniata</taxon>
        <taxon>Vertebrata</taxon>
        <taxon>Euteleostomi</taxon>
        <taxon>Actinopterygii</taxon>
        <taxon>Neopterygii</taxon>
        <taxon>Teleostei</taxon>
        <taxon>Ostariophysi</taxon>
        <taxon>Gymnotiformes</taxon>
        <taxon>Gymnotoidei</taxon>
        <taxon>Gymnotidae</taxon>
        <taxon>Electrophorus</taxon>
    </lineage>
</organism>
<evidence type="ECO:0000313" key="6">
    <source>
        <dbReference type="Ensembl" id="ENSEEEP00000003258.2"/>
    </source>
</evidence>
<dbReference type="PANTHER" id="PTHR22603:SF68">
    <property type="entry name" value="ETHANOLAMINE KINASE 1"/>
    <property type="match status" value="1"/>
</dbReference>
<keyword evidence="2" id="KW-1208">Phospholipid metabolism</keyword>
<keyword evidence="1" id="KW-0444">Lipid biosynthesis</keyword>
<dbReference type="Pfam" id="PF01633">
    <property type="entry name" value="Choline_kinase"/>
    <property type="match status" value="1"/>
</dbReference>
<dbReference type="GO" id="GO:0006646">
    <property type="term" value="P:phosphatidylethanolamine biosynthetic process"/>
    <property type="evidence" value="ECO:0007669"/>
    <property type="project" value="TreeGrafter"/>
</dbReference>
<dbReference type="GO" id="GO:0005737">
    <property type="term" value="C:cytoplasm"/>
    <property type="evidence" value="ECO:0007669"/>
    <property type="project" value="TreeGrafter"/>
</dbReference>
<reference evidence="7" key="2">
    <citation type="journal article" date="2017" name="Sci. Adv.">
        <title>A tail of two voltages: Proteomic comparison of the three electric organs of the electric eel.</title>
        <authorList>
            <person name="Traeger L.L."/>
            <person name="Sabat G."/>
            <person name="Barrett-Wilt G.A."/>
            <person name="Wells G.B."/>
            <person name="Sussman M.R."/>
        </authorList>
    </citation>
    <scope>NUCLEOTIDE SEQUENCE [LARGE SCALE GENOMIC DNA]</scope>
</reference>
<dbReference type="GO" id="GO:0004305">
    <property type="term" value="F:ethanolamine kinase activity"/>
    <property type="evidence" value="ECO:0007669"/>
    <property type="project" value="UniProtKB-EC"/>
</dbReference>
<dbReference type="EC" id="2.7.1.82" evidence="5"/>
<dbReference type="STRING" id="8005.ENSEEEP00000003258"/>
<dbReference type="Proteomes" id="UP000314983">
    <property type="component" value="Chromosome 12"/>
</dbReference>
<dbReference type="GeneID" id="113588768"/>
<dbReference type="InterPro" id="IPR011009">
    <property type="entry name" value="Kinase-like_dom_sf"/>
</dbReference>
<evidence type="ECO:0000256" key="2">
    <source>
        <dbReference type="ARBA" id="ARBA00023264"/>
    </source>
</evidence>
<dbReference type="SUPFAM" id="SSF56112">
    <property type="entry name" value="Protein kinase-like (PK-like)"/>
    <property type="match status" value="1"/>
</dbReference>
<gene>
    <name evidence="6" type="primary">zgc:113516</name>
</gene>
<accession>A0A4W4DWV0</accession>